<comment type="caution">
    <text evidence="1">The sequence shown here is derived from an EMBL/GenBank/DDBJ whole genome shotgun (WGS) entry which is preliminary data.</text>
</comment>
<gene>
    <name evidence="1" type="ORF">RHGRI_022171</name>
</gene>
<name>A0AAV6JRI4_9ERIC</name>
<dbReference type="AlphaFoldDB" id="A0AAV6JRI4"/>
<sequence length="95" mass="9804">MEDPVSVYESKEVIEKPLDPIGLAAEGVLGLGEEEDVVEVVVDGFEAGQAVAEPRRGSGIGCGSGGGPGFEMVEVVLELIDQGVRSTWETGGSEV</sequence>
<dbReference type="Proteomes" id="UP000823749">
    <property type="component" value="Chromosome 7"/>
</dbReference>
<evidence type="ECO:0000313" key="1">
    <source>
        <dbReference type="EMBL" id="KAG5542537.1"/>
    </source>
</evidence>
<protein>
    <submittedName>
        <fullName evidence="1">Uncharacterized protein</fullName>
    </submittedName>
</protein>
<accession>A0AAV6JRI4</accession>
<reference evidence="1" key="1">
    <citation type="submission" date="2020-08" db="EMBL/GenBank/DDBJ databases">
        <title>Plant Genome Project.</title>
        <authorList>
            <person name="Zhang R.-G."/>
        </authorList>
    </citation>
    <scope>NUCLEOTIDE SEQUENCE</scope>
    <source>
        <strain evidence="1">WSP0</strain>
        <tissue evidence="1">Leaf</tissue>
    </source>
</reference>
<organism evidence="1 2">
    <name type="scientific">Rhododendron griersonianum</name>
    <dbReference type="NCBI Taxonomy" id="479676"/>
    <lineage>
        <taxon>Eukaryota</taxon>
        <taxon>Viridiplantae</taxon>
        <taxon>Streptophyta</taxon>
        <taxon>Embryophyta</taxon>
        <taxon>Tracheophyta</taxon>
        <taxon>Spermatophyta</taxon>
        <taxon>Magnoliopsida</taxon>
        <taxon>eudicotyledons</taxon>
        <taxon>Gunneridae</taxon>
        <taxon>Pentapetalae</taxon>
        <taxon>asterids</taxon>
        <taxon>Ericales</taxon>
        <taxon>Ericaceae</taxon>
        <taxon>Ericoideae</taxon>
        <taxon>Rhodoreae</taxon>
        <taxon>Rhododendron</taxon>
    </lineage>
</organism>
<dbReference type="EMBL" id="JACTNZ010000007">
    <property type="protein sequence ID" value="KAG5542537.1"/>
    <property type="molecule type" value="Genomic_DNA"/>
</dbReference>
<keyword evidence="2" id="KW-1185">Reference proteome</keyword>
<proteinExistence type="predicted"/>
<evidence type="ECO:0000313" key="2">
    <source>
        <dbReference type="Proteomes" id="UP000823749"/>
    </source>
</evidence>